<reference evidence="2 3" key="1">
    <citation type="submission" date="2018-06" db="EMBL/GenBank/DDBJ databases">
        <title>Complete Genomes of Monosporascus.</title>
        <authorList>
            <person name="Robinson A.J."/>
            <person name="Natvig D.O."/>
        </authorList>
    </citation>
    <scope>NUCLEOTIDE SEQUENCE [LARGE SCALE GENOMIC DNA]</scope>
    <source>
        <strain evidence="2 3">CBS 110550</strain>
    </source>
</reference>
<accession>A0A4Q4T3U3</accession>
<feature type="compositionally biased region" description="Polar residues" evidence="1">
    <location>
        <begin position="61"/>
        <end position="77"/>
    </location>
</feature>
<dbReference type="OrthoDB" id="4769467at2759"/>
<feature type="compositionally biased region" description="Basic and acidic residues" evidence="1">
    <location>
        <begin position="50"/>
        <end position="60"/>
    </location>
</feature>
<evidence type="ECO:0000256" key="1">
    <source>
        <dbReference type="SAM" id="MobiDB-lite"/>
    </source>
</evidence>
<dbReference type="AlphaFoldDB" id="A0A4Q4T3U3"/>
<protein>
    <submittedName>
        <fullName evidence="2">Uncharacterized protein</fullName>
    </submittedName>
</protein>
<name>A0A4Q4T3U3_9PEZI</name>
<evidence type="ECO:0000313" key="2">
    <source>
        <dbReference type="EMBL" id="RYO99498.1"/>
    </source>
</evidence>
<feature type="compositionally biased region" description="Polar residues" evidence="1">
    <location>
        <begin position="139"/>
        <end position="151"/>
    </location>
</feature>
<gene>
    <name evidence="2" type="ORF">DL764_006789</name>
</gene>
<feature type="region of interest" description="Disordered" evidence="1">
    <location>
        <begin position="35"/>
        <end position="151"/>
    </location>
</feature>
<sequence>MAQSAVPSASSSSINEPTSLAQKLAEVLSQSDKSILKEVEPLIAAPISRKGAETERERSPGTRSLRTASDAQPSHSHTAVRDLEARDRSRDQQDGPSDGKSAPVPGHSESSGGSHDPDGNTEAGSANKTGDFSGVPGSINLTENEMTPAQTRRVTARTTMVHLETYPHPVANPAPIQAVRVRLGNVVNTSIQAPGGTRTDDFRKVQEEISKRNEELASTNRKVCTKCSDAMNLTGVSLKSSSNYTDGRAFDLPAHGGKRRGARLNGEEAPTPPGREGPGSNVPSHIA</sequence>
<comment type="caution">
    <text evidence="2">The sequence shown here is derived from an EMBL/GenBank/DDBJ whole genome shotgun (WGS) entry which is preliminary data.</text>
</comment>
<feature type="region of interest" description="Disordered" evidence="1">
    <location>
        <begin position="240"/>
        <end position="287"/>
    </location>
</feature>
<keyword evidence="3" id="KW-1185">Reference proteome</keyword>
<feature type="compositionally biased region" description="Basic and acidic residues" evidence="1">
    <location>
        <begin position="79"/>
        <end position="93"/>
    </location>
</feature>
<dbReference type="EMBL" id="QJNU01000418">
    <property type="protein sequence ID" value="RYO99498.1"/>
    <property type="molecule type" value="Genomic_DNA"/>
</dbReference>
<evidence type="ECO:0000313" key="3">
    <source>
        <dbReference type="Proteomes" id="UP000293360"/>
    </source>
</evidence>
<organism evidence="2 3">
    <name type="scientific">Monosporascus ibericus</name>
    <dbReference type="NCBI Taxonomy" id="155417"/>
    <lineage>
        <taxon>Eukaryota</taxon>
        <taxon>Fungi</taxon>
        <taxon>Dikarya</taxon>
        <taxon>Ascomycota</taxon>
        <taxon>Pezizomycotina</taxon>
        <taxon>Sordariomycetes</taxon>
        <taxon>Xylariomycetidae</taxon>
        <taxon>Xylariales</taxon>
        <taxon>Xylariales incertae sedis</taxon>
        <taxon>Monosporascus</taxon>
    </lineage>
</organism>
<proteinExistence type="predicted"/>
<dbReference type="Proteomes" id="UP000293360">
    <property type="component" value="Unassembled WGS sequence"/>
</dbReference>